<name>A0ABW5WXM1_9STAP</name>
<dbReference type="PROSITE" id="PS00584">
    <property type="entry name" value="PFKB_KINASES_2"/>
    <property type="match status" value="1"/>
</dbReference>
<organism evidence="5 6">
    <name type="scientific">Corticicoccus populi</name>
    <dbReference type="NCBI Taxonomy" id="1812821"/>
    <lineage>
        <taxon>Bacteria</taxon>
        <taxon>Bacillati</taxon>
        <taxon>Bacillota</taxon>
        <taxon>Bacilli</taxon>
        <taxon>Bacillales</taxon>
        <taxon>Staphylococcaceae</taxon>
        <taxon>Corticicoccus</taxon>
    </lineage>
</organism>
<dbReference type="InterPro" id="IPR029056">
    <property type="entry name" value="Ribokinase-like"/>
</dbReference>
<dbReference type="SUPFAM" id="SSF53613">
    <property type="entry name" value="Ribokinase-like"/>
    <property type="match status" value="1"/>
</dbReference>
<reference evidence="6" key="1">
    <citation type="journal article" date="2019" name="Int. J. Syst. Evol. Microbiol.">
        <title>The Global Catalogue of Microorganisms (GCM) 10K type strain sequencing project: providing services to taxonomists for standard genome sequencing and annotation.</title>
        <authorList>
            <consortium name="The Broad Institute Genomics Platform"/>
            <consortium name="The Broad Institute Genome Sequencing Center for Infectious Disease"/>
            <person name="Wu L."/>
            <person name="Ma J."/>
        </authorList>
    </citation>
    <scope>NUCLEOTIDE SEQUENCE [LARGE SCALE GENOMIC DNA]</scope>
    <source>
        <strain evidence="6">KCTC 33575</strain>
    </source>
</reference>
<dbReference type="PANTHER" id="PTHR43085:SF54">
    <property type="entry name" value="PUTATIVE-RELATED"/>
    <property type="match status" value="1"/>
</dbReference>
<dbReference type="RefSeq" id="WP_377775912.1">
    <property type="nucleotide sequence ID" value="NZ_JBHUOQ010000005.1"/>
</dbReference>
<feature type="domain" description="Carbohydrate kinase PfkB" evidence="4">
    <location>
        <begin position="1"/>
        <end position="311"/>
    </location>
</feature>
<dbReference type="EMBL" id="JBHUOQ010000005">
    <property type="protein sequence ID" value="MFD2831590.1"/>
    <property type="molecule type" value="Genomic_DNA"/>
</dbReference>
<dbReference type="Proteomes" id="UP001597519">
    <property type="component" value="Unassembled WGS sequence"/>
</dbReference>
<dbReference type="InterPro" id="IPR002173">
    <property type="entry name" value="Carboh/pur_kinase_PfkB_CS"/>
</dbReference>
<dbReference type="EC" id="2.7.1.-" evidence="5"/>
<evidence type="ECO:0000256" key="3">
    <source>
        <dbReference type="ARBA" id="ARBA00022777"/>
    </source>
</evidence>
<dbReference type="InterPro" id="IPR050306">
    <property type="entry name" value="PfkB_Carbo_kinase"/>
</dbReference>
<evidence type="ECO:0000259" key="4">
    <source>
        <dbReference type="Pfam" id="PF00294"/>
    </source>
</evidence>
<protein>
    <submittedName>
        <fullName evidence="5">Carbohydrate kinase</fullName>
        <ecNumber evidence="5">2.7.1.-</ecNumber>
    </submittedName>
</protein>
<keyword evidence="6" id="KW-1185">Reference proteome</keyword>
<evidence type="ECO:0000313" key="5">
    <source>
        <dbReference type="EMBL" id="MFD2831590.1"/>
    </source>
</evidence>
<gene>
    <name evidence="5" type="ORF">ACFSX4_14020</name>
</gene>
<dbReference type="InterPro" id="IPR011611">
    <property type="entry name" value="PfkB_dom"/>
</dbReference>
<dbReference type="GO" id="GO:0016301">
    <property type="term" value="F:kinase activity"/>
    <property type="evidence" value="ECO:0007669"/>
    <property type="project" value="UniProtKB-KW"/>
</dbReference>
<dbReference type="PANTHER" id="PTHR43085">
    <property type="entry name" value="HEXOKINASE FAMILY MEMBER"/>
    <property type="match status" value="1"/>
</dbReference>
<comment type="caution">
    <text evidence="5">The sequence shown here is derived from an EMBL/GenBank/DDBJ whole genome shotgun (WGS) entry which is preliminary data.</text>
</comment>
<sequence>MRKLYTVGEALIDFIPKQREVALKEVQEFERRVGGAPLNVACVAGKLGAEVNMVTQVGRDAFGDLIIDTLKENNVDVSHVQTTEQANTALAFVSLKNDGERDFSFYRKPSADMLYKIENTENVKTSKEDILYFGSVSLNTDDMRKAHDALIEKHQQTGGIIFFDPNVRLPLWEDEAECSAVINTYIPHADIIKISDEELEFITGIKDETEAVQSLFKGNIKVVVYTKGKNGSELYVNGEKLYEAPGLNVKALDTTGAGDAFSGAFLFQLLNRDEESLECFLRKEFETVLTLSNRLGAYQTLNYGAVENLPTYQNLLELDI</sequence>
<keyword evidence="2 5" id="KW-0808">Transferase</keyword>
<accession>A0ABW5WXM1</accession>
<evidence type="ECO:0000256" key="2">
    <source>
        <dbReference type="ARBA" id="ARBA00022679"/>
    </source>
</evidence>
<dbReference type="CDD" id="cd01167">
    <property type="entry name" value="bac_FRK"/>
    <property type="match status" value="1"/>
</dbReference>
<evidence type="ECO:0000313" key="6">
    <source>
        <dbReference type="Proteomes" id="UP001597519"/>
    </source>
</evidence>
<proteinExistence type="inferred from homology"/>
<comment type="similarity">
    <text evidence="1">Belongs to the carbohydrate kinase PfkB family.</text>
</comment>
<keyword evidence="3 5" id="KW-0418">Kinase</keyword>
<dbReference type="Gene3D" id="3.40.1190.20">
    <property type="match status" value="1"/>
</dbReference>
<dbReference type="Pfam" id="PF00294">
    <property type="entry name" value="PfkB"/>
    <property type="match status" value="1"/>
</dbReference>
<evidence type="ECO:0000256" key="1">
    <source>
        <dbReference type="ARBA" id="ARBA00010688"/>
    </source>
</evidence>